<keyword evidence="1" id="KW-0560">Oxidoreductase</keyword>
<dbReference type="InterPro" id="IPR016162">
    <property type="entry name" value="Ald_DH_N"/>
</dbReference>
<dbReference type="AlphaFoldDB" id="A0A4R9B5C5"/>
<keyword evidence="5" id="KW-1185">Reference proteome</keyword>
<protein>
    <submittedName>
        <fullName evidence="4">Aldehyde dehydrogenase (NADP(+))</fullName>
    </submittedName>
</protein>
<reference evidence="4 5" key="1">
    <citation type="submission" date="2019-03" db="EMBL/GenBank/DDBJ databases">
        <title>Genomics of glacier-inhabiting Cryobacterium strains.</title>
        <authorList>
            <person name="Liu Q."/>
            <person name="Xin Y.-H."/>
        </authorList>
    </citation>
    <scope>NUCLEOTIDE SEQUENCE [LARGE SCALE GENOMIC DNA]</scope>
    <source>
        <strain evidence="4 5">Hh4</strain>
    </source>
</reference>
<dbReference type="CDD" id="cd07129">
    <property type="entry name" value="ALDH_KGSADH"/>
    <property type="match status" value="1"/>
</dbReference>
<organism evidence="4 5">
    <name type="scientific">Cryobacterium fucosi</name>
    <dbReference type="NCBI Taxonomy" id="1259157"/>
    <lineage>
        <taxon>Bacteria</taxon>
        <taxon>Bacillati</taxon>
        <taxon>Actinomycetota</taxon>
        <taxon>Actinomycetes</taxon>
        <taxon>Micrococcales</taxon>
        <taxon>Microbacteriaceae</taxon>
        <taxon>Cryobacterium</taxon>
    </lineage>
</organism>
<dbReference type="InterPro" id="IPR016161">
    <property type="entry name" value="Ald_DH/histidinol_DH"/>
</dbReference>
<dbReference type="PANTHER" id="PTHR43353">
    <property type="entry name" value="SUCCINATE-SEMIALDEHYDE DEHYDROGENASE, MITOCHONDRIAL"/>
    <property type="match status" value="1"/>
</dbReference>
<dbReference type="Pfam" id="PF00171">
    <property type="entry name" value="Aldedh"/>
    <property type="match status" value="1"/>
</dbReference>
<dbReference type="SUPFAM" id="SSF53720">
    <property type="entry name" value="ALDH-like"/>
    <property type="match status" value="1"/>
</dbReference>
<dbReference type="InterPro" id="IPR050740">
    <property type="entry name" value="Aldehyde_DH_Superfamily"/>
</dbReference>
<evidence type="ECO:0000256" key="1">
    <source>
        <dbReference type="ARBA" id="ARBA00023002"/>
    </source>
</evidence>
<dbReference type="PANTHER" id="PTHR43353:SF3">
    <property type="entry name" value="ALDEHYDE DEHYDROGENASE-RELATED"/>
    <property type="match status" value="1"/>
</dbReference>
<proteinExistence type="predicted"/>
<feature type="domain" description="Aldehyde dehydrogenase" evidence="3">
    <location>
        <begin position="5"/>
        <end position="387"/>
    </location>
</feature>
<dbReference type="Proteomes" id="UP000298313">
    <property type="component" value="Unassembled WGS sequence"/>
</dbReference>
<evidence type="ECO:0000259" key="3">
    <source>
        <dbReference type="Pfam" id="PF00171"/>
    </source>
</evidence>
<comment type="caution">
    <text evidence="4">The sequence shown here is derived from an EMBL/GenBank/DDBJ whole genome shotgun (WGS) entry which is preliminary data.</text>
</comment>
<evidence type="ECO:0000313" key="5">
    <source>
        <dbReference type="Proteomes" id="UP000298313"/>
    </source>
</evidence>
<dbReference type="InterPro" id="IPR015590">
    <property type="entry name" value="Aldehyde_DH_dom"/>
</dbReference>
<dbReference type="Gene3D" id="3.40.309.10">
    <property type="entry name" value="Aldehyde Dehydrogenase, Chain A, domain 2"/>
    <property type="match status" value="1"/>
</dbReference>
<gene>
    <name evidence="4" type="ORF">E3T48_11425</name>
</gene>
<evidence type="ECO:0000313" key="4">
    <source>
        <dbReference type="EMBL" id="TFD75710.1"/>
    </source>
</evidence>
<dbReference type="InterPro" id="IPR044151">
    <property type="entry name" value="ALDH_KGSADH"/>
</dbReference>
<dbReference type="OrthoDB" id="9770537at2"/>
<feature type="region of interest" description="Disordered" evidence="2">
    <location>
        <begin position="478"/>
        <end position="506"/>
    </location>
</feature>
<accession>A0A4R9B5C5</accession>
<name>A0A4R9B5C5_9MICO</name>
<dbReference type="InterPro" id="IPR016163">
    <property type="entry name" value="Ald_DH_C"/>
</dbReference>
<evidence type="ECO:0000256" key="2">
    <source>
        <dbReference type="SAM" id="MobiDB-lite"/>
    </source>
</evidence>
<dbReference type="EMBL" id="SOHH01000075">
    <property type="protein sequence ID" value="TFD75710.1"/>
    <property type="molecule type" value="Genomic_DNA"/>
</dbReference>
<sequence length="506" mass="52321">MTPAGTIPAGTTAGELDRIAQCAADAAPAWAAMPPHGRAAALVAAADALLAARTELVGVAMAETGLSEARLNGELTRTAVQLRLFADVVVDGSYLDVRIDDADDNFALGIRPDLRRYRIPVGPVLNFAASNFPFAFSVAGGDTAAALAAGNPVIVKAHSGHPVLSLHTAVVVSGALESAGAPAGTLQLIFGQTAGVEMLKDPRIAAGSFTGSIRAGRILADIAAARPAPIQFYGELGSVNPVFITRAALAERAEAIADGYVASVAGSAGQLCTKPGFLFVPTGHGLSEALASRAGAVAEHRLLNPGIAAGYRDRRASILNTPGVTPVAGGSLRFDEFGQGWATPTIVSVRLDDLVAQRGHLLDEAFGPLSIVVEYDDEDDLAAHAETIFGGNLTGTVHAGHGEDSAPLRSLIHWITRHTGRVLFGGWPTGVAVTSAMQHGGPWPATTNDSGTSVGSAAIDRFLRPVTFQGVPQELLPVPLRDDNPWKVPQRRSRAGESQAWGTAAR</sequence>
<dbReference type="GO" id="GO:0016620">
    <property type="term" value="F:oxidoreductase activity, acting on the aldehyde or oxo group of donors, NAD or NADP as acceptor"/>
    <property type="evidence" value="ECO:0007669"/>
    <property type="project" value="InterPro"/>
</dbReference>
<dbReference type="Gene3D" id="3.40.605.10">
    <property type="entry name" value="Aldehyde Dehydrogenase, Chain A, domain 1"/>
    <property type="match status" value="1"/>
</dbReference>